<evidence type="ECO:0000313" key="9">
    <source>
        <dbReference type="Proteomes" id="UP001454036"/>
    </source>
</evidence>
<dbReference type="PANTHER" id="PTHR48475">
    <property type="entry name" value="RIBONUCLEASE H"/>
    <property type="match status" value="1"/>
</dbReference>
<keyword evidence="3" id="KW-0540">Nuclease</keyword>
<name>A0AAV3RRZ5_LITER</name>
<evidence type="ECO:0000256" key="1">
    <source>
        <dbReference type="ARBA" id="ARBA00022679"/>
    </source>
</evidence>
<dbReference type="EMBL" id="BAABME010011125">
    <property type="protein sequence ID" value="GAA0183275.1"/>
    <property type="molecule type" value="Genomic_DNA"/>
</dbReference>
<evidence type="ECO:0000256" key="5">
    <source>
        <dbReference type="ARBA" id="ARBA00022801"/>
    </source>
</evidence>
<dbReference type="GO" id="GO:0004519">
    <property type="term" value="F:endonuclease activity"/>
    <property type="evidence" value="ECO:0007669"/>
    <property type="project" value="UniProtKB-KW"/>
</dbReference>
<protein>
    <recommendedName>
        <fullName evidence="7">Reverse transcriptase RNase H-like domain-containing protein</fullName>
    </recommendedName>
</protein>
<organism evidence="8 9">
    <name type="scientific">Lithospermum erythrorhizon</name>
    <name type="common">Purple gromwell</name>
    <name type="synonym">Lithospermum officinale var. erythrorhizon</name>
    <dbReference type="NCBI Taxonomy" id="34254"/>
    <lineage>
        <taxon>Eukaryota</taxon>
        <taxon>Viridiplantae</taxon>
        <taxon>Streptophyta</taxon>
        <taxon>Embryophyta</taxon>
        <taxon>Tracheophyta</taxon>
        <taxon>Spermatophyta</taxon>
        <taxon>Magnoliopsida</taxon>
        <taxon>eudicotyledons</taxon>
        <taxon>Gunneridae</taxon>
        <taxon>Pentapetalae</taxon>
        <taxon>asterids</taxon>
        <taxon>lamiids</taxon>
        <taxon>Boraginales</taxon>
        <taxon>Boraginaceae</taxon>
        <taxon>Boraginoideae</taxon>
        <taxon>Lithospermeae</taxon>
        <taxon>Lithospermum</taxon>
    </lineage>
</organism>
<dbReference type="Proteomes" id="UP001454036">
    <property type="component" value="Unassembled WGS sequence"/>
</dbReference>
<dbReference type="PANTHER" id="PTHR48475:SF2">
    <property type="entry name" value="RIBONUCLEASE H"/>
    <property type="match status" value="1"/>
</dbReference>
<dbReference type="GO" id="GO:0016787">
    <property type="term" value="F:hydrolase activity"/>
    <property type="evidence" value="ECO:0007669"/>
    <property type="project" value="UniProtKB-KW"/>
</dbReference>
<evidence type="ECO:0000256" key="4">
    <source>
        <dbReference type="ARBA" id="ARBA00022759"/>
    </source>
</evidence>
<gene>
    <name evidence="8" type="ORF">LIER_30714</name>
</gene>
<evidence type="ECO:0000313" key="8">
    <source>
        <dbReference type="EMBL" id="GAA0183275.1"/>
    </source>
</evidence>
<evidence type="ECO:0000259" key="7">
    <source>
        <dbReference type="Pfam" id="PF17917"/>
    </source>
</evidence>
<feature type="domain" description="Reverse transcriptase RNase H-like" evidence="7">
    <location>
        <begin position="2"/>
        <end position="65"/>
    </location>
</feature>
<evidence type="ECO:0000256" key="2">
    <source>
        <dbReference type="ARBA" id="ARBA00022695"/>
    </source>
</evidence>
<dbReference type="SUPFAM" id="SSF56672">
    <property type="entry name" value="DNA/RNA polymerases"/>
    <property type="match status" value="1"/>
</dbReference>
<comment type="caution">
    <text evidence="8">The sequence shown here is derived from an EMBL/GenBank/DDBJ whole genome shotgun (WGS) entry which is preliminary data.</text>
</comment>
<keyword evidence="6" id="KW-0695">RNA-directed DNA polymerase</keyword>
<accession>A0AAV3RRZ5</accession>
<dbReference type="AlphaFoldDB" id="A0AAV3RRZ5"/>
<evidence type="ECO:0000256" key="3">
    <source>
        <dbReference type="ARBA" id="ARBA00022722"/>
    </source>
</evidence>
<dbReference type="InterPro" id="IPR043502">
    <property type="entry name" value="DNA/RNA_pol_sf"/>
</dbReference>
<keyword evidence="1" id="KW-0808">Transferase</keyword>
<keyword evidence="2" id="KW-0548">Nucleotidyltransferase</keyword>
<keyword evidence="4" id="KW-0255">Endonuclease</keyword>
<sequence length="216" mass="24907">MRGAETWYPLMEKVAFALIVAVQKLKPYIEAHQVEVITYQPLRQILENPRRSGRIVKWAIELTEFDPRYNPRTNIKPQALAEFMVECTHGKVEEALGLINLIEASQEKIWLLRIDGACNPGGSGAEILLWFPEGNKIEYAIRFAFKETLWGVDIVWDLSRTAGSKSYAIVGLRLNLDLLEEKRAAVVDRMVKYKSKWLLSTTRRSGPDNSWWRTWS</sequence>
<keyword evidence="5" id="KW-0378">Hydrolase</keyword>
<keyword evidence="9" id="KW-1185">Reference proteome</keyword>
<evidence type="ECO:0000256" key="6">
    <source>
        <dbReference type="ARBA" id="ARBA00022918"/>
    </source>
</evidence>
<dbReference type="GO" id="GO:0003964">
    <property type="term" value="F:RNA-directed DNA polymerase activity"/>
    <property type="evidence" value="ECO:0007669"/>
    <property type="project" value="UniProtKB-KW"/>
</dbReference>
<reference evidence="8 9" key="1">
    <citation type="submission" date="2024-01" db="EMBL/GenBank/DDBJ databases">
        <title>The complete chloroplast genome sequence of Lithospermum erythrorhizon: insights into the phylogenetic relationship among Boraginaceae species and the maternal lineages of purple gromwells.</title>
        <authorList>
            <person name="Okada T."/>
            <person name="Watanabe K."/>
        </authorList>
    </citation>
    <scope>NUCLEOTIDE SEQUENCE [LARGE SCALE GENOMIC DNA]</scope>
</reference>
<dbReference type="InterPro" id="IPR041373">
    <property type="entry name" value="RT_RNaseH"/>
</dbReference>
<proteinExistence type="predicted"/>
<dbReference type="Pfam" id="PF17917">
    <property type="entry name" value="RT_RNaseH"/>
    <property type="match status" value="1"/>
</dbReference>